<sequence>MVMQEWNKFLQDNEAALKLEATQVTENLESAIEENLIEELQESYDPTWDELMQLEEEAMADAFENYEPKADVAEEQHNLIRQNSHLSRESSHQWISSPCYICKKGSLSIINQDDPSMWECSDCHMHFTQQGINLLQQHSEACPGNVLCAQNSPEDVIILCTVCELCAAL</sequence>
<dbReference type="EMBL" id="JAEPRA010000005">
    <property type="protein sequence ID" value="KAG2185579.1"/>
    <property type="molecule type" value="Genomic_DNA"/>
</dbReference>
<keyword evidence="2" id="KW-1185">Reference proteome</keyword>
<dbReference type="Proteomes" id="UP000612746">
    <property type="component" value="Unassembled WGS sequence"/>
</dbReference>
<proteinExistence type="predicted"/>
<reference evidence="1" key="1">
    <citation type="submission" date="2020-12" db="EMBL/GenBank/DDBJ databases">
        <title>Metabolic potential, ecology and presence of endohyphal bacteria is reflected in genomic diversity of Mucoromycotina.</title>
        <authorList>
            <person name="Muszewska A."/>
            <person name="Okrasinska A."/>
            <person name="Steczkiewicz K."/>
            <person name="Drgas O."/>
            <person name="Orlowska M."/>
            <person name="Perlinska-Lenart U."/>
            <person name="Aleksandrzak-Piekarczyk T."/>
            <person name="Szatraj K."/>
            <person name="Zielenkiewicz U."/>
            <person name="Pilsyk S."/>
            <person name="Malc E."/>
            <person name="Mieczkowski P."/>
            <person name="Kruszewska J.S."/>
            <person name="Biernat P."/>
            <person name="Pawlowska J."/>
        </authorList>
    </citation>
    <scope>NUCLEOTIDE SEQUENCE</scope>
    <source>
        <strain evidence="1">WA0000051536</strain>
    </source>
</reference>
<dbReference type="AlphaFoldDB" id="A0A8H7Q354"/>
<dbReference type="OrthoDB" id="2378414at2759"/>
<evidence type="ECO:0000313" key="1">
    <source>
        <dbReference type="EMBL" id="KAG2185579.1"/>
    </source>
</evidence>
<accession>A0A8H7Q354</accession>
<evidence type="ECO:0000313" key="2">
    <source>
        <dbReference type="Proteomes" id="UP000612746"/>
    </source>
</evidence>
<gene>
    <name evidence="1" type="ORF">INT44_002372</name>
</gene>
<name>A0A8H7Q354_9FUNG</name>
<comment type="caution">
    <text evidence="1">The sequence shown here is derived from an EMBL/GenBank/DDBJ whole genome shotgun (WGS) entry which is preliminary data.</text>
</comment>
<organism evidence="1 2">
    <name type="scientific">Umbelopsis vinacea</name>
    <dbReference type="NCBI Taxonomy" id="44442"/>
    <lineage>
        <taxon>Eukaryota</taxon>
        <taxon>Fungi</taxon>
        <taxon>Fungi incertae sedis</taxon>
        <taxon>Mucoromycota</taxon>
        <taxon>Mucoromycotina</taxon>
        <taxon>Umbelopsidomycetes</taxon>
        <taxon>Umbelopsidales</taxon>
        <taxon>Umbelopsidaceae</taxon>
        <taxon>Umbelopsis</taxon>
    </lineage>
</organism>
<protein>
    <submittedName>
        <fullName evidence="1">Uncharacterized protein</fullName>
    </submittedName>
</protein>